<dbReference type="EMBL" id="CP116942">
    <property type="protein sequence ID" value="WCO69019.1"/>
    <property type="molecule type" value="Genomic_DNA"/>
</dbReference>
<dbReference type="Pfam" id="PF13406">
    <property type="entry name" value="SLT_2"/>
    <property type="match status" value="1"/>
</dbReference>
<dbReference type="EC" id="2.4.-.-" evidence="3"/>
<evidence type="ECO:0000313" key="4">
    <source>
        <dbReference type="Proteomes" id="UP001216390"/>
    </source>
</evidence>
<evidence type="ECO:0000313" key="3">
    <source>
        <dbReference type="EMBL" id="WCO69019.1"/>
    </source>
</evidence>
<dbReference type="GO" id="GO:0008933">
    <property type="term" value="F:peptidoglycan lytic transglycosylase activity"/>
    <property type="evidence" value="ECO:0007669"/>
    <property type="project" value="TreeGrafter"/>
</dbReference>
<keyword evidence="3" id="KW-0328">Glycosyltransferase</keyword>
<keyword evidence="4" id="KW-1185">Reference proteome</keyword>
<keyword evidence="3" id="KW-0808">Transferase</keyword>
<organism evidence="3 4">
    <name type="scientific">Iamia majanohamensis</name>
    <dbReference type="NCBI Taxonomy" id="467976"/>
    <lineage>
        <taxon>Bacteria</taxon>
        <taxon>Bacillati</taxon>
        <taxon>Actinomycetota</taxon>
        <taxon>Acidimicrobiia</taxon>
        <taxon>Acidimicrobiales</taxon>
        <taxon>Iamiaceae</taxon>
        <taxon>Iamia</taxon>
    </lineage>
</organism>
<dbReference type="InterPro" id="IPR031304">
    <property type="entry name" value="SLT_2"/>
</dbReference>
<dbReference type="SUPFAM" id="SSF53955">
    <property type="entry name" value="Lysozyme-like"/>
    <property type="match status" value="1"/>
</dbReference>
<protein>
    <submittedName>
        <fullName evidence="3">Lytic murein transglycosylase</fullName>
        <ecNumber evidence="3">2.4.-.-</ecNumber>
    </submittedName>
</protein>
<reference evidence="3" key="1">
    <citation type="submission" date="2023-01" db="EMBL/GenBank/DDBJ databases">
        <title>The diversity of Class Acidimicrobiia in South China Sea sediment environments and the proposal of Iamia marina sp. nov., a novel species of the genus Iamia.</title>
        <authorList>
            <person name="He Y."/>
            <person name="Tian X."/>
        </authorList>
    </citation>
    <scope>NUCLEOTIDE SEQUENCE</scope>
    <source>
        <strain evidence="3">DSM 19957</strain>
    </source>
</reference>
<name>A0AAE9Y8S3_9ACTN</name>
<keyword evidence="1" id="KW-0175">Coiled coil</keyword>
<dbReference type="RefSeq" id="WP_272738533.1">
    <property type="nucleotide sequence ID" value="NZ_CP116942.1"/>
</dbReference>
<gene>
    <name evidence="3" type="ORF">PO878_09805</name>
</gene>
<dbReference type="InterPro" id="IPR023346">
    <property type="entry name" value="Lysozyme-like_dom_sf"/>
</dbReference>
<evidence type="ECO:0000256" key="1">
    <source>
        <dbReference type="SAM" id="Coils"/>
    </source>
</evidence>
<feature type="coiled-coil region" evidence="1">
    <location>
        <begin position="133"/>
        <end position="167"/>
    </location>
</feature>
<feature type="coiled-coil region" evidence="1">
    <location>
        <begin position="210"/>
        <end position="258"/>
    </location>
</feature>
<dbReference type="KEGG" id="ima:PO878_09805"/>
<evidence type="ECO:0000259" key="2">
    <source>
        <dbReference type="Pfam" id="PF13406"/>
    </source>
</evidence>
<dbReference type="GO" id="GO:0016757">
    <property type="term" value="F:glycosyltransferase activity"/>
    <property type="evidence" value="ECO:0007669"/>
    <property type="project" value="UniProtKB-KW"/>
</dbReference>
<dbReference type="Proteomes" id="UP001216390">
    <property type="component" value="Chromosome"/>
</dbReference>
<dbReference type="PANTHER" id="PTHR30163:SF8">
    <property type="entry name" value="LYTIC MUREIN TRANSGLYCOSYLASE"/>
    <property type="match status" value="1"/>
</dbReference>
<dbReference type="InterPro" id="IPR043426">
    <property type="entry name" value="MltB-like"/>
</dbReference>
<feature type="domain" description="Transglycosylase SLT" evidence="2">
    <location>
        <begin position="393"/>
        <end position="433"/>
    </location>
</feature>
<dbReference type="Gene3D" id="1.10.530.10">
    <property type="match status" value="1"/>
</dbReference>
<dbReference type="GO" id="GO:0009253">
    <property type="term" value="P:peptidoglycan catabolic process"/>
    <property type="evidence" value="ECO:0007669"/>
    <property type="project" value="TreeGrafter"/>
</dbReference>
<dbReference type="AlphaFoldDB" id="A0AAE9Y8S3"/>
<dbReference type="PANTHER" id="PTHR30163">
    <property type="entry name" value="MEMBRANE-BOUND LYTIC MUREIN TRANSGLYCOSYLASE B"/>
    <property type="match status" value="1"/>
</dbReference>
<sequence length="495" mass="51804">MAVLAVTAALVPAAPVLAERAGDLRPAAAAPDRTPAAQVPATDPDFVDEPLPTNPISPAVADIRVESAELDAVGDVVDAAQGRLDGAVGERDDLRAHIADLARERVETVDLLARRRDEEAQRGVEKVAAQGVLADRQDALDAAEEVVDEAEAAVARARDALRQLVVANYMSQGTTISDIGTVLSGQGGINDALVRLSLGESSLAARARDIDERQADLADAEDDRDAAAAARDRARAALDRAEQAERDAIAAREGTEQRIRDIDDETRRTQEAEVAAVADVAAKEAGLLQAQADVAPARLRADVVGDGIDFPLVALDAWLKAAAGAPCRVEWWMLAGISKVEGRHGTFGGGQLGARGYPTTRIIGPPLDGTGGNARIGDSDGGLWDDDAALDRAVGPMQFIPSTWRAWGRDGDGDGVADPHTFYDATAAAAAYLCAGRTDLTDEAQLRAAYLSYNRSQAYVSAVLAEGRRYQAALPLVPPHPVGVPPVVLPPPPGA</sequence>
<accession>A0AAE9Y8S3</accession>
<proteinExistence type="predicted"/>